<dbReference type="InterPro" id="IPR036397">
    <property type="entry name" value="RNaseH_sf"/>
</dbReference>
<dbReference type="InterPro" id="IPR014811">
    <property type="entry name" value="ArgoL1"/>
</dbReference>
<feature type="compositionally biased region" description="Basic and acidic residues" evidence="1">
    <location>
        <begin position="11"/>
        <end position="42"/>
    </location>
</feature>
<dbReference type="Proteomes" id="UP000015441">
    <property type="component" value="Unassembled WGS sequence"/>
</dbReference>
<evidence type="ECO:0000313" key="5">
    <source>
        <dbReference type="Proteomes" id="UP000015441"/>
    </source>
</evidence>
<dbReference type="Pfam" id="PF16487">
    <property type="entry name" value="ArgoMid"/>
    <property type="match status" value="1"/>
</dbReference>
<dbReference type="OrthoDB" id="10252740at2759"/>
<feature type="domain" description="Piwi" evidence="3">
    <location>
        <begin position="689"/>
        <end position="1010"/>
    </location>
</feature>
<feature type="region of interest" description="Disordered" evidence="1">
    <location>
        <begin position="1"/>
        <end position="98"/>
    </location>
</feature>
<dbReference type="InterPro" id="IPR032473">
    <property type="entry name" value="Argonaute_Mid_dom"/>
</dbReference>
<dbReference type="Pfam" id="PF02171">
    <property type="entry name" value="Piwi"/>
    <property type="match status" value="1"/>
</dbReference>
<dbReference type="PROSITE" id="PS50822">
    <property type="entry name" value="PIWI"/>
    <property type="match status" value="1"/>
</dbReference>
<keyword evidence="5" id="KW-1185">Reference proteome</keyword>
<name>N1JBZ2_BLUG1</name>
<dbReference type="STRING" id="546991.N1JBZ2"/>
<dbReference type="eggNOG" id="KOG1041">
    <property type="taxonomic scope" value="Eukaryota"/>
</dbReference>
<feature type="compositionally biased region" description="Gly residues" evidence="1">
    <location>
        <begin position="66"/>
        <end position="88"/>
    </location>
</feature>
<dbReference type="EMBL" id="CAUH01004305">
    <property type="protein sequence ID" value="CCU79215.1"/>
    <property type="molecule type" value="Genomic_DNA"/>
</dbReference>
<sequence length="1046" mass="113928">MSGRGGGGRGGGDRGGYRGDRGGGGYRGDRGGGDRGGYRGDRGGGGGGYRGDRGGGDRGGYRGDRGGGGGGYRGDRGGGGGRGRGGGPSPESLAVYSDSNVSPVDQAVTTIEENFVAKCGVTQPMTNLSTTDSTMPLRPGYGTLGRRTEVFANYFKITAPKDLTLTRYNIEVSAKLDGDEKPADSKPPAGRKLKRIFQIILQRPEFAGVATEWKSMIIAKKSLGFPDGHEFEISYSEEGHDEPLENAKKYTIRVVSPLSFSVSDFINHLSSINVNSGFVHSLETIQVLNAVFGHFPQSHDGVVSVGQNRHFATKPDGIGFHSWDLDGGLVSLRGYFQSVRPATGGLILNVNAVHGVFFEPLRLDYLFAKLGPNNKKGLADKLRGTRIGQLHLPPKKSKTGKEIPNMKSIWGLAVPGDGKGTKDEHPPQVKTYGAGPKDVKFWLSDRVPPGESKPAPKGGNTLPVNTYISIFDYFKSKYPQVSLNPNNPVLNVGSSMRPNYLPAEACQMLPGQPVKRRLNANQTQEMIKFACRTPSQNATSVVQDGKNVLSLNQNPILSNFDMSVSKSLMTVVARILNPPAVKYSGAGSLTPRNGSWNMINVKFHTGTSLGPWTCIMFPVQGRRDIDVSNMRSHVQAFQAQLSAAGINANEFMAPDPATAELINGDREKNDQRIKAVFRQIHDRNPRPRFVLCILPKNDPAIYNSIKTVADTKAGIHTVCCVSSKFTKQQRQEQYFGNVALKFNLKAGGINHILEPAKLGIVSEGKTMVVGVDVTHPSPGSREGAPSVAGIVASVDKHLGQWPSQFSIQAKSRTEMVSDLESLFVSRLNMWQKKNQNQLPENILIYRDGVSEGQYRLVLTEELPQIRNACRLKYPATDTKRGLPKITIVVCGKRHHTRFYPKNSGDADKSSNLMAGTVVDRGVTETRNWDFYLQAHACLQGTARACHYYVIIDEIFRSSKVKGGHKNHADALEELTNNMSHLFGRATKAVSLCPPAYYADLLCTRVRCYLSDVFDPSEAQSVMSGGTNQTIEDIVIPPSMRDSMYYI</sequence>
<dbReference type="AlphaFoldDB" id="N1JBZ2"/>
<gene>
    <name evidence="4" type="ORF">BGHDH14_bgh00435</name>
</gene>
<dbReference type="PANTHER" id="PTHR22891">
    <property type="entry name" value="EUKARYOTIC TRANSLATION INITIATION FACTOR 2C"/>
    <property type="match status" value="1"/>
</dbReference>
<dbReference type="Pfam" id="PF08699">
    <property type="entry name" value="ArgoL1"/>
    <property type="match status" value="1"/>
</dbReference>
<feature type="domain" description="PAZ" evidence="2">
    <location>
        <begin position="408"/>
        <end position="510"/>
    </location>
</feature>
<reference evidence="4 5" key="1">
    <citation type="journal article" date="2010" name="Science">
        <title>Genome expansion and gene loss in powdery mildew fungi reveal tradeoffs in extreme parasitism.</title>
        <authorList>
            <person name="Spanu P.D."/>
            <person name="Abbott J.C."/>
            <person name="Amselem J."/>
            <person name="Burgis T.A."/>
            <person name="Soanes D.M."/>
            <person name="Stueber K."/>
            <person name="Ver Loren van Themaat E."/>
            <person name="Brown J.K.M."/>
            <person name="Butcher S.A."/>
            <person name="Gurr S.J."/>
            <person name="Lebrun M.-H."/>
            <person name="Ridout C.J."/>
            <person name="Schulze-Lefert P."/>
            <person name="Talbot N.J."/>
            <person name="Ahmadinejad N."/>
            <person name="Ametz C."/>
            <person name="Barton G.R."/>
            <person name="Benjdia M."/>
            <person name="Bidzinski P."/>
            <person name="Bindschedler L.V."/>
            <person name="Both M."/>
            <person name="Brewer M.T."/>
            <person name="Cadle-Davidson L."/>
            <person name="Cadle-Davidson M.M."/>
            <person name="Collemare J."/>
            <person name="Cramer R."/>
            <person name="Frenkel O."/>
            <person name="Godfrey D."/>
            <person name="Harriman J."/>
            <person name="Hoede C."/>
            <person name="King B.C."/>
            <person name="Klages S."/>
            <person name="Kleemann J."/>
            <person name="Knoll D."/>
            <person name="Koti P.S."/>
            <person name="Kreplak J."/>
            <person name="Lopez-Ruiz F.J."/>
            <person name="Lu X."/>
            <person name="Maekawa T."/>
            <person name="Mahanil S."/>
            <person name="Micali C."/>
            <person name="Milgroom M.G."/>
            <person name="Montana G."/>
            <person name="Noir S."/>
            <person name="O'Connell R.J."/>
            <person name="Oberhaensli S."/>
            <person name="Parlange F."/>
            <person name="Pedersen C."/>
            <person name="Quesneville H."/>
            <person name="Reinhardt R."/>
            <person name="Rott M."/>
            <person name="Sacristan S."/>
            <person name="Schmidt S.M."/>
            <person name="Schoen M."/>
            <person name="Skamnioti P."/>
            <person name="Sommer H."/>
            <person name="Stephens A."/>
            <person name="Takahara H."/>
            <person name="Thordal-Christensen H."/>
            <person name="Vigouroux M."/>
            <person name="Wessling R."/>
            <person name="Wicker T."/>
            <person name="Panstruga R."/>
        </authorList>
    </citation>
    <scope>NUCLEOTIDE SEQUENCE [LARGE SCALE GENOMIC DNA]</scope>
    <source>
        <strain evidence="4">DH14</strain>
    </source>
</reference>
<evidence type="ECO:0000259" key="2">
    <source>
        <dbReference type="PROSITE" id="PS50821"/>
    </source>
</evidence>
<feature type="compositionally biased region" description="Gly residues" evidence="1">
    <location>
        <begin position="1"/>
        <end position="10"/>
    </location>
</feature>
<dbReference type="InterPro" id="IPR045246">
    <property type="entry name" value="Piwi_ago-like"/>
</dbReference>
<protein>
    <submittedName>
        <fullName evidence="4">Argonaute 2/qde2</fullName>
    </submittedName>
</protein>
<dbReference type="CDD" id="cd02846">
    <property type="entry name" value="PAZ_argonaute_like"/>
    <property type="match status" value="1"/>
</dbReference>
<dbReference type="InterPro" id="IPR003165">
    <property type="entry name" value="Piwi"/>
</dbReference>
<dbReference type="HOGENOM" id="CLU_004544_4_1_1"/>
<dbReference type="SUPFAM" id="SSF53098">
    <property type="entry name" value="Ribonuclease H-like"/>
    <property type="match status" value="1"/>
</dbReference>
<dbReference type="Gene3D" id="2.170.260.10">
    <property type="entry name" value="paz domain"/>
    <property type="match status" value="1"/>
</dbReference>
<comment type="caution">
    <text evidence="4">The sequence shown here is derived from an EMBL/GenBank/DDBJ whole genome shotgun (WGS) entry which is preliminary data.</text>
</comment>
<dbReference type="InParanoid" id="N1JBZ2"/>
<dbReference type="Gene3D" id="3.30.420.10">
    <property type="entry name" value="Ribonuclease H-like superfamily/Ribonuclease H"/>
    <property type="match status" value="1"/>
</dbReference>
<organism evidence="4 5">
    <name type="scientific">Blumeria graminis f. sp. hordei (strain DH14)</name>
    <name type="common">Barley powdery mildew</name>
    <name type="synonym">Oidium monilioides f. sp. hordei</name>
    <dbReference type="NCBI Taxonomy" id="546991"/>
    <lineage>
        <taxon>Eukaryota</taxon>
        <taxon>Fungi</taxon>
        <taxon>Dikarya</taxon>
        <taxon>Ascomycota</taxon>
        <taxon>Pezizomycotina</taxon>
        <taxon>Leotiomycetes</taxon>
        <taxon>Erysiphales</taxon>
        <taxon>Erysiphaceae</taxon>
        <taxon>Blumeria</taxon>
        <taxon>Blumeria hordei</taxon>
    </lineage>
</organism>
<feature type="compositionally biased region" description="Basic and acidic residues" evidence="1">
    <location>
        <begin position="50"/>
        <end position="65"/>
    </location>
</feature>
<dbReference type="Pfam" id="PF16488">
    <property type="entry name" value="ArgoL2"/>
    <property type="match status" value="1"/>
</dbReference>
<accession>N1JBZ2</accession>
<dbReference type="InterPro" id="IPR036085">
    <property type="entry name" value="PAZ_dom_sf"/>
</dbReference>
<dbReference type="Gene3D" id="3.40.50.2300">
    <property type="match status" value="1"/>
</dbReference>
<dbReference type="SUPFAM" id="SSF101690">
    <property type="entry name" value="PAZ domain"/>
    <property type="match status" value="1"/>
</dbReference>
<evidence type="ECO:0000259" key="3">
    <source>
        <dbReference type="PROSITE" id="PS50822"/>
    </source>
</evidence>
<dbReference type="InterPro" id="IPR032472">
    <property type="entry name" value="ArgoL2"/>
</dbReference>
<dbReference type="InterPro" id="IPR032474">
    <property type="entry name" value="Argonaute_N"/>
</dbReference>
<evidence type="ECO:0000256" key="1">
    <source>
        <dbReference type="SAM" id="MobiDB-lite"/>
    </source>
</evidence>
<dbReference type="SMART" id="SM00950">
    <property type="entry name" value="Piwi"/>
    <property type="match status" value="1"/>
</dbReference>
<dbReference type="Pfam" id="PF02170">
    <property type="entry name" value="PAZ"/>
    <property type="match status" value="1"/>
</dbReference>
<proteinExistence type="predicted"/>
<dbReference type="GO" id="GO:0003723">
    <property type="term" value="F:RNA binding"/>
    <property type="evidence" value="ECO:0007669"/>
    <property type="project" value="InterPro"/>
</dbReference>
<dbReference type="SMART" id="SM01163">
    <property type="entry name" value="DUF1785"/>
    <property type="match status" value="1"/>
</dbReference>
<dbReference type="CDD" id="cd04657">
    <property type="entry name" value="Piwi_ago-like"/>
    <property type="match status" value="1"/>
</dbReference>
<dbReference type="PROSITE" id="PS50821">
    <property type="entry name" value="PAZ"/>
    <property type="match status" value="1"/>
</dbReference>
<dbReference type="Pfam" id="PF16486">
    <property type="entry name" value="ArgoN"/>
    <property type="match status" value="1"/>
</dbReference>
<dbReference type="InterPro" id="IPR012337">
    <property type="entry name" value="RNaseH-like_sf"/>
</dbReference>
<evidence type="ECO:0000313" key="4">
    <source>
        <dbReference type="EMBL" id="CCU79215.1"/>
    </source>
</evidence>
<dbReference type="InterPro" id="IPR003100">
    <property type="entry name" value="PAZ_dom"/>
</dbReference>